<dbReference type="EMBL" id="FJUW01000063">
    <property type="protein sequence ID" value="CZT11779.1"/>
    <property type="molecule type" value="Genomic_DNA"/>
</dbReference>
<protein>
    <submittedName>
        <fullName evidence="1">Uncharacterized protein</fullName>
    </submittedName>
</protein>
<accession>A0A1E1LPJ2</accession>
<evidence type="ECO:0000313" key="1">
    <source>
        <dbReference type="EMBL" id="CZT11779.1"/>
    </source>
</evidence>
<dbReference type="AlphaFoldDB" id="A0A1E1LPJ2"/>
<evidence type="ECO:0000313" key="2">
    <source>
        <dbReference type="Proteomes" id="UP000178129"/>
    </source>
</evidence>
<reference evidence="2" key="1">
    <citation type="submission" date="2016-03" db="EMBL/GenBank/DDBJ databases">
        <authorList>
            <person name="Ploux O."/>
        </authorList>
    </citation>
    <scope>NUCLEOTIDE SEQUENCE [LARGE SCALE GENOMIC DNA]</scope>
    <source>
        <strain evidence="2">UK7</strain>
    </source>
</reference>
<sequence length="157" mass="17458">MTSRTCTTSTSKARNPPETTITQEITVTYSTIENNIETVNDTFGITHVVEGWPGQARPHAIDFGLSSKKCERETTEGLKEEVTSFNGPLYCYLWELDTESWTYKLSASNWSESVYHLTYLRADGTASECEVLAEALTESLSEHDLEATVDLDFAVSG</sequence>
<gene>
    <name evidence="1" type="ORF">RCO7_11388</name>
</gene>
<comment type="caution">
    <text evidence="1">The sequence shown here is derived from an EMBL/GenBank/DDBJ whole genome shotgun (WGS) entry which is preliminary data.</text>
</comment>
<dbReference type="Proteomes" id="UP000178129">
    <property type="component" value="Unassembled WGS sequence"/>
</dbReference>
<name>A0A1E1LPJ2_9HELO</name>
<dbReference type="InParanoid" id="A0A1E1LPJ2"/>
<organism evidence="1 2">
    <name type="scientific">Rhynchosporium graminicola</name>
    <dbReference type="NCBI Taxonomy" id="2792576"/>
    <lineage>
        <taxon>Eukaryota</taxon>
        <taxon>Fungi</taxon>
        <taxon>Dikarya</taxon>
        <taxon>Ascomycota</taxon>
        <taxon>Pezizomycotina</taxon>
        <taxon>Leotiomycetes</taxon>
        <taxon>Helotiales</taxon>
        <taxon>Ploettnerulaceae</taxon>
        <taxon>Rhynchosporium</taxon>
    </lineage>
</organism>
<keyword evidence="2" id="KW-1185">Reference proteome</keyword>
<proteinExistence type="predicted"/>